<gene>
    <name evidence="12" type="ORF">D7S40_10005</name>
</gene>
<evidence type="ECO:0000256" key="3">
    <source>
        <dbReference type="ARBA" id="ARBA00018524"/>
    </source>
</evidence>
<dbReference type="Gene3D" id="1.10.3470.10">
    <property type="entry name" value="ABC transporter involved in vitamin B12 uptake, BtuC"/>
    <property type="match status" value="1"/>
</dbReference>
<evidence type="ECO:0000256" key="2">
    <source>
        <dbReference type="ARBA" id="ARBA00007935"/>
    </source>
</evidence>
<evidence type="ECO:0000313" key="12">
    <source>
        <dbReference type="EMBL" id="KAA1272656.1"/>
    </source>
</evidence>
<keyword evidence="7" id="KW-1133">Transmembrane helix</keyword>
<evidence type="ECO:0000256" key="5">
    <source>
        <dbReference type="ARBA" id="ARBA00022475"/>
    </source>
</evidence>
<dbReference type="Pfam" id="PF01032">
    <property type="entry name" value="FecCD"/>
    <property type="match status" value="1"/>
</dbReference>
<dbReference type="GO" id="GO:0022857">
    <property type="term" value="F:transmembrane transporter activity"/>
    <property type="evidence" value="ECO:0007669"/>
    <property type="project" value="InterPro"/>
</dbReference>
<evidence type="ECO:0000256" key="11">
    <source>
        <dbReference type="ARBA" id="ARBA00031465"/>
    </source>
</evidence>
<reference evidence="12" key="1">
    <citation type="submission" date="2018-09" db="EMBL/GenBank/DDBJ databases">
        <title>The microbial basis of impaired wound healing: differential roles for pathogens, 'bystanders', and strain-level diversification in clinical outcomes.</title>
        <authorList>
            <person name="Kalan L.R."/>
            <person name="Meisel J.S."/>
            <person name="Loesche M.A."/>
            <person name="Horwinski J."/>
            <person name="Soaita I."/>
            <person name="Chen X."/>
            <person name="Gardner S.E."/>
            <person name="Grice E.A."/>
        </authorList>
    </citation>
    <scope>NUCLEOTIDE SEQUENCE</scope>
    <source>
        <strain evidence="12">LK35</strain>
    </source>
</reference>
<dbReference type="GO" id="GO:0005886">
    <property type="term" value="C:plasma membrane"/>
    <property type="evidence" value="ECO:0007669"/>
    <property type="project" value="UniProtKB-SubCell"/>
</dbReference>
<comment type="similarity">
    <text evidence="2">Belongs to the binding-protein-dependent transport system permease family. FecCD subfamily.</text>
</comment>
<proteinExistence type="inferred from homology"/>
<sequence length="334" mass="35187">MTNRENSTPLKFLAYIIGLSMILLITLFISTLIGDAKIQASTIIEAIFNYNPSNQQQNIINEIRIPRNIAAVIVGMALAVSGAIIQGVTRNSLADPALIGLNSGASFALALTYAVLPNTSFLILMFAGFLGAILGGAIVLMIGRSRRDGFNPMRIILAGAAVSAMLTALSQGIALAFRLNQTVTFWTAGGVSGTTWSHLKWAIPLIGIALFIILTISKQLTILNLGESLAKGLGQNVTMIRGICLIIAMILAGIAVAIAGQVAFVGLMVPHIARFLIGTDYAKILPLTALLGGILVLVADVIARYLGEAPVGAIISFIGVPYFLYLVKKGGRSI</sequence>
<dbReference type="FunFam" id="1.10.3470.10:FF:000001">
    <property type="entry name" value="Vitamin B12 ABC transporter permease BtuC"/>
    <property type="match status" value="1"/>
</dbReference>
<dbReference type="InterPro" id="IPR037294">
    <property type="entry name" value="ABC_BtuC-like"/>
</dbReference>
<dbReference type="PANTHER" id="PTHR30472">
    <property type="entry name" value="FERRIC ENTEROBACTIN TRANSPORT SYSTEM PERMEASE PROTEIN"/>
    <property type="match status" value="1"/>
</dbReference>
<keyword evidence="6" id="KW-0812">Transmembrane</keyword>
<comment type="function">
    <text evidence="9">Part of the binding-protein-dependent transport system for heme-iron. Responsible for the translocation of the substrate across the membrane.</text>
</comment>
<dbReference type="GO" id="GO:0033214">
    <property type="term" value="P:siderophore-iron import into cell"/>
    <property type="evidence" value="ECO:0007669"/>
    <property type="project" value="TreeGrafter"/>
</dbReference>
<evidence type="ECO:0000256" key="9">
    <source>
        <dbReference type="ARBA" id="ARBA00025320"/>
    </source>
</evidence>
<name>A0A641A5W2_STAAU</name>
<dbReference type="AlphaFoldDB" id="A0A641A5W2"/>
<evidence type="ECO:0000256" key="8">
    <source>
        <dbReference type="ARBA" id="ARBA00023136"/>
    </source>
</evidence>
<dbReference type="InterPro" id="IPR000522">
    <property type="entry name" value="ABC_transptr_permease_BtuC"/>
</dbReference>
<keyword evidence="5" id="KW-1003">Cell membrane</keyword>
<dbReference type="SUPFAM" id="SSF81345">
    <property type="entry name" value="ABC transporter involved in vitamin B12 uptake, BtuC"/>
    <property type="match status" value="1"/>
</dbReference>
<dbReference type="CDD" id="cd06550">
    <property type="entry name" value="TM_ABC_iron-siderophores_like"/>
    <property type="match status" value="1"/>
</dbReference>
<protein>
    <recommendedName>
        <fullName evidence="3">Probable heme-iron transport system permease protein IsdF</fullName>
    </recommendedName>
    <alternativeName>
        <fullName evidence="11">Iron-regulated surface determinant protein F</fullName>
    </alternativeName>
    <alternativeName>
        <fullName evidence="10">Staphylococcal iron-regulated protein G</fullName>
    </alternativeName>
</protein>
<evidence type="ECO:0000256" key="6">
    <source>
        <dbReference type="ARBA" id="ARBA00022692"/>
    </source>
</evidence>
<evidence type="ECO:0000256" key="7">
    <source>
        <dbReference type="ARBA" id="ARBA00022989"/>
    </source>
</evidence>
<evidence type="ECO:0000256" key="10">
    <source>
        <dbReference type="ARBA" id="ARBA00031149"/>
    </source>
</evidence>
<dbReference type="PANTHER" id="PTHR30472:SF58">
    <property type="entry name" value="IRON(3+)-HYDROXAMATE IMPORT SYSTEM PERMEASE PROTEIN FHUB"/>
    <property type="match status" value="1"/>
</dbReference>
<keyword evidence="8" id="KW-0472">Membrane</keyword>
<organism evidence="12">
    <name type="scientific">Staphylococcus aureus</name>
    <dbReference type="NCBI Taxonomy" id="1280"/>
    <lineage>
        <taxon>Bacteria</taxon>
        <taxon>Bacillati</taxon>
        <taxon>Bacillota</taxon>
        <taxon>Bacilli</taxon>
        <taxon>Bacillales</taxon>
        <taxon>Staphylococcaceae</taxon>
        <taxon>Staphylococcus</taxon>
    </lineage>
</organism>
<dbReference type="EMBL" id="RAQZ01000004">
    <property type="protein sequence ID" value="KAA1272656.1"/>
    <property type="molecule type" value="Genomic_DNA"/>
</dbReference>
<accession>A0A641A5W2</accession>
<keyword evidence="4" id="KW-0813">Transport</keyword>
<comment type="subcellular location">
    <subcellularLocation>
        <location evidence="1">Cell membrane</location>
        <topology evidence="1">Multi-pass membrane protein</topology>
    </subcellularLocation>
</comment>
<evidence type="ECO:0000256" key="1">
    <source>
        <dbReference type="ARBA" id="ARBA00004651"/>
    </source>
</evidence>
<dbReference type="RefSeq" id="WP_000184754.1">
    <property type="nucleotide sequence ID" value="NZ_AP015012.1"/>
</dbReference>
<evidence type="ECO:0000256" key="4">
    <source>
        <dbReference type="ARBA" id="ARBA00022448"/>
    </source>
</evidence>
<comment type="caution">
    <text evidence="12">The sequence shown here is derived from an EMBL/GenBank/DDBJ whole genome shotgun (WGS) entry which is preliminary data.</text>
</comment>